<sequence>MGEVKFDTSLRDSQGTEVTPVAPENFDLDAYQEYEAGLLEKNREFMKADSGLLVYRRVRANGVFYDKCRDYKESLALQLGALKESMAYKADVANFLEPWYGIGYIASCFGSTYRWLPEQAPSVEAKFETAQEILDSDFVPIAQTPEGKYNLEMIEYFMDKTKGKVPVSFSDIQSPLNMLTYLLPVTDLFMEVLEDPEGIKKAAALCTDLLIDFLKEQEKLIGDALAKPGHGFASSRAFTGVGLSDDTSIMLSEEDYTDLFKELDEKLGDEFGGMVYHSCGVWEKKIHMVQTYRNIRCADGAFTIETDPSPNKPEVFGDAFNGTGIILNARAVGNAQNSFEAFQKLWRPEQKLICVTYCKTPEEQEILYNRLHEMEAGTK</sequence>
<organism evidence="2 3">
    <name type="scientific">Candidatus Blautia stercorigallinarum</name>
    <dbReference type="NCBI Taxonomy" id="2838501"/>
    <lineage>
        <taxon>Bacteria</taxon>
        <taxon>Bacillati</taxon>
        <taxon>Bacillota</taxon>
        <taxon>Clostridia</taxon>
        <taxon>Lachnospirales</taxon>
        <taxon>Lachnospiraceae</taxon>
        <taxon>Blautia</taxon>
    </lineage>
</organism>
<reference evidence="2" key="1">
    <citation type="journal article" date="2021" name="PeerJ">
        <title>Extensive microbial diversity within the chicken gut microbiome revealed by metagenomics and culture.</title>
        <authorList>
            <person name="Gilroy R."/>
            <person name="Ravi A."/>
            <person name="Getino M."/>
            <person name="Pursley I."/>
            <person name="Horton D.L."/>
            <person name="Alikhan N.F."/>
            <person name="Baker D."/>
            <person name="Gharbi K."/>
            <person name="Hall N."/>
            <person name="Watson M."/>
            <person name="Adriaenssens E.M."/>
            <person name="Foster-Nyarko E."/>
            <person name="Jarju S."/>
            <person name="Secka A."/>
            <person name="Antonio M."/>
            <person name="Oren A."/>
            <person name="Chaudhuri R.R."/>
            <person name="La Ragione R."/>
            <person name="Hildebrand F."/>
            <person name="Pallen M.J."/>
        </authorList>
    </citation>
    <scope>NUCLEOTIDE SEQUENCE</scope>
    <source>
        <strain evidence="2">CHK195-9823</strain>
    </source>
</reference>
<dbReference type="SUPFAM" id="SSF51726">
    <property type="entry name" value="UROD/MetE-like"/>
    <property type="match status" value="1"/>
</dbReference>
<accession>A0A9D1PG74</accession>
<evidence type="ECO:0000313" key="3">
    <source>
        <dbReference type="Proteomes" id="UP000886814"/>
    </source>
</evidence>
<name>A0A9D1PG74_9FIRM</name>
<feature type="domain" description="Uroporphyrinogen decarboxylase (URO-D)" evidence="1">
    <location>
        <begin position="52"/>
        <end position="219"/>
    </location>
</feature>
<evidence type="ECO:0000259" key="1">
    <source>
        <dbReference type="Pfam" id="PF01208"/>
    </source>
</evidence>
<dbReference type="EMBL" id="DXIQ01000094">
    <property type="protein sequence ID" value="HIV40014.1"/>
    <property type="molecule type" value="Genomic_DNA"/>
</dbReference>
<dbReference type="Gene3D" id="3.20.20.210">
    <property type="match status" value="1"/>
</dbReference>
<dbReference type="GO" id="GO:0006779">
    <property type="term" value="P:porphyrin-containing compound biosynthetic process"/>
    <property type="evidence" value="ECO:0007669"/>
    <property type="project" value="InterPro"/>
</dbReference>
<dbReference type="InterPro" id="IPR000257">
    <property type="entry name" value="Uroporphyrinogen_deCOase"/>
</dbReference>
<dbReference type="GO" id="GO:0004853">
    <property type="term" value="F:uroporphyrinogen decarboxylase activity"/>
    <property type="evidence" value="ECO:0007669"/>
    <property type="project" value="InterPro"/>
</dbReference>
<evidence type="ECO:0000313" key="2">
    <source>
        <dbReference type="EMBL" id="HIV40014.1"/>
    </source>
</evidence>
<comment type="caution">
    <text evidence="2">The sequence shown here is derived from an EMBL/GenBank/DDBJ whole genome shotgun (WGS) entry which is preliminary data.</text>
</comment>
<dbReference type="Proteomes" id="UP000886814">
    <property type="component" value="Unassembled WGS sequence"/>
</dbReference>
<gene>
    <name evidence="2" type="ORF">H9747_13640</name>
</gene>
<dbReference type="Pfam" id="PF01208">
    <property type="entry name" value="URO-D"/>
    <property type="match status" value="1"/>
</dbReference>
<dbReference type="InterPro" id="IPR038071">
    <property type="entry name" value="UROD/MetE-like_sf"/>
</dbReference>
<dbReference type="AlphaFoldDB" id="A0A9D1PG74"/>
<reference evidence="2" key="2">
    <citation type="submission" date="2021-04" db="EMBL/GenBank/DDBJ databases">
        <authorList>
            <person name="Gilroy R."/>
        </authorList>
    </citation>
    <scope>NUCLEOTIDE SEQUENCE</scope>
    <source>
        <strain evidence="2">CHK195-9823</strain>
    </source>
</reference>
<protein>
    <recommendedName>
        <fullName evidence="1">Uroporphyrinogen decarboxylase (URO-D) domain-containing protein</fullName>
    </recommendedName>
</protein>
<proteinExistence type="predicted"/>